<gene>
    <name evidence="2" type="ORF">DFP72DRAFT_1076363</name>
</gene>
<feature type="region of interest" description="Disordered" evidence="1">
    <location>
        <begin position="249"/>
        <end position="271"/>
    </location>
</feature>
<feature type="compositionally biased region" description="Basic and acidic residues" evidence="1">
    <location>
        <begin position="455"/>
        <end position="478"/>
    </location>
</feature>
<feature type="region of interest" description="Disordered" evidence="1">
    <location>
        <begin position="1"/>
        <end position="236"/>
    </location>
</feature>
<feature type="compositionally biased region" description="Basic and acidic residues" evidence="1">
    <location>
        <begin position="338"/>
        <end position="352"/>
    </location>
</feature>
<feature type="compositionally biased region" description="Polar residues" evidence="1">
    <location>
        <begin position="402"/>
        <end position="411"/>
    </location>
</feature>
<reference evidence="2 3" key="1">
    <citation type="submission" date="2020-07" db="EMBL/GenBank/DDBJ databases">
        <title>Comparative genomics of pyrophilous fungi reveals a link between fire events and developmental genes.</title>
        <authorList>
            <consortium name="DOE Joint Genome Institute"/>
            <person name="Steindorff A.S."/>
            <person name="Carver A."/>
            <person name="Calhoun S."/>
            <person name="Stillman K."/>
            <person name="Liu H."/>
            <person name="Lipzen A."/>
            <person name="Pangilinan J."/>
            <person name="Labutti K."/>
            <person name="Bruns T.D."/>
            <person name="Grigoriev I.V."/>
        </authorList>
    </citation>
    <scope>NUCLEOTIDE SEQUENCE [LARGE SCALE GENOMIC DNA]</scope>
    <source>
        <strain evidence="2 3">CBS 144469</strain>
    </source>
</reference>
<feature type="compositionally biased region" description="Pro residues" evidence="1">
    <location>
        <begin position="150"/>
        <end position="162"/>
    </location>
</feature>
<dbReference type="AlphaFoldDB" id="A0A8H6LYA6"/>
<feature type="compositionally biased region" description="Low complexity" evidence="1">
    <location>
        <begin position="597"/>
        <end position="665"/>
    </location>
</feature>
<feature type="compositionally biased region" description="Low complexity" evidence="1">
    <location>
        <begin position="86"/>
        <end position="98"/>
    </location>
</feature>
<organism evidence="2 3">
    <name type="scientific">Ephemerocybe angulata</name>
    <dbReference type="NCBI Taxonomy" id="980116"/>
    <lineage>
        <taxon>Eukaryota</taxon>
        <taxon>Fungi</taxon>
        <taxon>Dikarya</taxon>
        <taxon>Basidiomycota</taxon>
        <taxon>Agaricomycotina</taxon>
        <taxon>Agaricomycetes</taxon>
        <taxon>Agaricomycetidae</taxon>
        <taxon>Agaricales</taxon>
        <taxon>Agaricineae</taxon>
        <taxon>Psathyrellaceae</taxon>
        <taxon>Ephemerocybe</taxon>
    </lineage>
</organism>
<feature type="region of interest" description="Disordered" evidence="1">
    <location>
        <begin position="284"/>
        <end position="306"/>
    </location>
</feature>
<feature type="compositionally biased region" description="Low complexity" evidence="1">
    <location>
        <begin position="494"/>
        <end position="504"/>
    </location>
</feature>
<evidence type="ECO:0000313" key="2">
    <source>
        <dbReference type="EMBL" id="KAF6746524.1"/>
    </source>
</evidence>
<sequence>MSTNRNVIRSPTSSPERPAESTDRDDRPSGTRRRRSSSEARHRESLKYWLEKKQRLQGGSGSDGPASIVTSGDEVPEVDPTDSTYRGRSSVRSRIGSVQAERDRGSPIQTRRSGRHPSSSAADTAAAPASPSKEDNNNDGSVPQGLSPAITPPPPFVHPPLPSKSRSRSKRVKSAATTPSVHDDVKRTPSSSAKRRRIFSKKAVLAPAGGPAKRPRLEPKPFPLSPNPSDDDLPTTLEGMKARLAEVWKKRPAPQMSLSPSPPPPTRLFKKPDYNIKFFDDEAVEEEESDASASDMVPDGDEYDLEDPFIDDTAFIEDTDVSMDSDGYAGRARLAPVDNERDDYSSDRDTRPLRGPLPADDDIWRYADGTPYIPESDVSMDSDGNPFVKERDYMFKEETPSSRKGATNLSHRSNNRGGSSSSKKPSPRYRDDRRSRAHRASSPPKRTARPVHYRRSAEKNGGRRRQVAEHGDIKKDVVEISSDSEGNVVERSSSRGPSTKTPSSKPRPRPIPKALKGKERAPLPLFGDGEKAASSSAKNKKGKGRAIMHSPSPPPMVEVKGESEDDEDGLSPYERAQLREAIAESKKLANHRTHGEPSSSSSSPGAGPSTASSSAGPHTASAGSSETAAASPSPSSSAAIAGPSPAGSTAGTGPAGPSLPSSSSAPISMQDLVAQSLAAANGTAGDAAPAAPQPIAAPPPADPTFLRRCRESDLPSVDEVMHRSLQDPVLIACYEGLLCLRSGTLIPWTDTPGRGFINFSAWAEWLPKMNGGNAFAAVNFRQVGTIRNPARASPVDIGLRVLPGSGQRYNMYCATNPPEPLIAVSCGWLERSQLTAYSGTGLPQKFVNVILHSQEFQRTTGFIRMASGYPELHAQFARNALQFSTRAQAQRGPSSPGDSPTGKRPAPSSMFRATADPAPTAAARVAADSFSLPNDAVVPVYDAREVNSLDFDAVLPRLAESLPTYTGGEIPYGSFVVVGYTMTIYRANNGNMTLGCNLQWVILLGAPEN</sequence>
<proteinExistence type="predicted"/>
<feature type="compositionally biased region" description="Basic and acidic residues" evidence="1">
    <location>
        <begin position="576"/>
        <end position="587"/>
    </location>
</feature>
<name>A0A8H6LYA6_9AGAR</name>
<feature type="compositionally biased region" description="Basic and acidic residues" evidence="1">
    <location>
        <begin position="388"/>
        <end position="401"/>
    </location>
</feature>
<feature type="compositionally biased region" description="Polar residues" evidence="1">
    <location>
        <begin position="885"/>
        <end position="898"/>
    </location>
</feature>
<evidence type="ECO:0000313" key="3">
    <source>
        <dbReference type="Proteomes" id="UP000521943"/>
    </source>
</evidence>
<feature type="compositionally biased region" description="Polar residues" evidence="1">
    <location>
        <begin position="1"/>
        <end position="15"/>
    </location>
</feature>
<comment type="caution">
    <text evidence="2">The sequence shown here is derived from an EMBL/GenBank/DDBJ whole genome shotgun (WGS) entry which is preliminary data.</text>
</comment>
<evidence type="ECO:0000256" key="1">
    <source>
        <dbReference type="SAM" id="MobiDB-lite"/>
    </source>
</evidence>
<feature type="compositionally biased region" description="Basic and acidic residues" evidence="1">
    <location>
        <begin position="36"/>
        <end position="54"/>
    </location>
</feature>
<dbReference type="Proteomes" id="UP000521943">
    <property type="component" value="Unassembled WGS sequence"/>
</dbReference>
<feature type="compositionally biased region" description="Low complexity" evidence="1">
    <location>
        <begin position="415"/>
        <end position="424"/>
    </location>
</feature>
<dbReference type="EMBL" id="JACGCI010000092">
    <property type="protein sequence ID" value="KAF6746524.1"/>
    <property type="molecule type" value="Genomic_DNA"/>
</dbReference>
<keyword evidence="3" id="KW-1185">Reference proteome</keyword>
<feature type="compositionally biased region" description="Low complexity" evidence="1">
    <location>
        <begin position="117"/>
        <end position="131"/>
    </location>
</feature>
<accession>A0A8H6LYA6</accession>
<feature type="compositionally biased region" description="Basic and acidic residues" evidence="1">
    <location>
        <begin position="17"/>
        <end position="29"/>
    </location>
</feature>
<feature type="region of interest" description="Disordered" evidence="1">
    <location>
        <begin position="684"/>
        <end position="704"/>
    </location>
</feature>
<feature type="region of interest" description="Disordered" evidence="1">
    <location>
        <begin position="885"/>
        <end position="913"/>
    </location>
</feature>
<feature type="region of interest" description="Disordered" evidence="1">
    <location>
        <begin position="320"/>
        <end position="665"/>
    </location>
</feature>
<dbReference type="OrthoDB" id="3067694at2759"/>
<feature type="compositionally biased region" description="Pro residues" evidence="1">
    <location>
        <begin position="691"/>
        <end position="702"/>
    </location>
</feature>
<protein>
    <submittedName>
        <fullName evidence="2">Uncharacterized protein</fullName>
    </submittedName>
</protein>